<organism evidence="1">
    <name type="scientific">viral metagenome</name>
    <dbReference type="NCBI Taxonomy" id="1070528"/>
    <lineage>
        <taxon>unclassified sequences</taxon>
        <taxon>metagenomes</taxon>
        <taxon>organismal metagenomes</taxon>
    </lineage>
</organism>
<accession>A0A6C0ID73</accession>
<reference evidence="1" key="1">
    <citation type="journal article" date="2020" name="Nature">
        <title>Giant virus diversity and host interactions through global metagenomics.</title>
        <authorList>
            <person name="Schulz F."/>
            <person name="Roux S."/>
            <person name="Paez-Espino D."/>
            <person name="Jungbluth S."/>
            <person name="Walsh D.A."/>
            <person name="Denef V.J."/>
            <person name="McMahon K.D."/>
            <person name="Konstantinidis K.T."/>
            <person name="Eloe-Fadrosh E.A."/>
            <person name="Kyrpides N.C."/>
            <person name="Woyke T."/>
        </authorList>
    </citation>
    <scope>NUCLEOTIDE SEQUENCE</scope>
    <source>
        <strain evidence="1">GVMAG-M-3300023184-71</strain>
    </source>
</reference>
<proteinExistence type="predicted"/>
<dbReference type="Pfam" id="PF19241">
    <property type="entry name" value="DUF5891"/>
    <property type="match status" value="1"/>
</dbReference>
<evidence type="ECO:0000313" key="1">
    <source>
        <dbReference type="EMBL" id="QHT90719.1"/>
    </source>
</evidence>
<dbReference type="AlphaFoldDB" id="A0A6C0ID73"/>
<dbReference type="InterPro" id="IPR045409">
    <property type="entry name" value="DUF5891"/>
</dbReference>
<sequence length="225" mass="25110">MSSTDSTVLIFKCIGNFIKDLNDCFGQEQKSLLLYAHLVENTGIVHEEPIRKHIRCFHEFVKANEEAIMSKNFGLCTETIIRYSDKVFIDMANVFERADASEKEVIWKHLVTLLAILDPSSQAKKVLLEEQEKKKKSGETGNEEEFLSNIIHKVGSQIDPSASNPAEMMTNLMSSGIFTELVENMNQGLTKGDLDLGKMMGSLQSMMGNLSTMVNSAQQPQGSLK</sequence>
<name>A0A6C0ID73_9ZZZZ</name>
<protein>
    <submittedName>
        <fullName evidence="1">Uncharacterized protein</fullName>
    </submittedName>
</protein>
<dbReference type="EMBL" id="MN740157">
    <property type="protein sequence ID" value="QHT90719.1"/>
    <property type="molecule type" value="Genomic_DNA"/>
</dbReference>